<dbReference type="Pfam" id="PF07760">
    <property type="entry name" value="DUF1616"/>
    <property type="match status" value="1"/>
</dbReference>
<comment type="caution">
    <text evidence="3">The sequence shown here is derived from an EMBL/GenBank/DDBJ whole genome shotgun (WGS) entry which is preliminary data.</text>
</comment>
<dbReference type="AlphaFoldDB" id="A0ABD6DVR9"/>
<accession>A0ABD6DVR9</accession>
<reference evidence="3 4" key="1">
    <citation type="journal article" date="2019" name="Int. J. Syst. Evol. Microbiol.">
        <title>The Global Catalogue of Microorganisms (GCM) 10K type strain sequencing project: providing services to taxonomists for standard genome sequencing and annotation.</title>
        <authorList>
            <consortium name="The Broad Institute Genomics Platform"/>
            <consortium name="The Broad Institute Genome Sequencing Center for Infectious Disease"/>
            <person name="Wu L."/>
            <person name="Ma J."/>
        </authorList>
    </citation>
    <scope>NUCLEOTIDE SEQUENCE [LARGE SCALE GENOMIC DNA]</scope>
    <source>
        <strain evidence="3 4">CGMCC 1.10387</strain>
    </source>
</reference>
<feature type="transmembrane region" description="Helical" evidence="1">
    <location>
        <begin position="162"/>
        <end position="185"/>
    </location>
</feature>
<feature type="transmembrane region" description="Helical" evidence="1">
    <location>
        <begin position="79"/>
        <end position="100"/>
    </location>
</feature>
<proteinExistence type="predicted"/>
<evidence type="ECO:0000313" key="3">
    <source>
        <dbReference type="EMBL" id="MFD1686153.1"/>
    </source>
</evidence>
<evidence type="ECO:0000259" key="2">
    <source>
        <dbReference type="Pfam" id="PF07760"/>
    </source>
</evidence>
<feature type="domain" description="DUF1616" evidence="2">
    <location>
        <begin position="16"/>
        <end position="313"/>
    </location>
</feature>
<feature type="transmembrane region" description="Helical" evidence="1">
    <location>
        <begin position="12"/>
        <end position="30"/>
    </location>
</feature>
<keyword evidence="1" id="KW-0472">Membrane</keyword>
<dbReference type="EMBL" id="JBHUDP010000003">
    <property type="protein sequence ID" value="MFD1686153.1"/>
    <property type="molecule type" value="Genomic_DNA"/>
</dbReference>
<keyword evidence="1" id="KW-0812">Transmembrane</keyword>
<feature type="transmembrane region" description="Helical" evidence="1">
    <location>
        <begin position="36"/>
        <end position="58"/>
    </location>
</feature>
<feature type="transmembrane region" description="Helical" evidence="1">
    <location>
        <begin position="106"/>
        <end position="128"/>
    </location>
</feature>
<dbReference type="Proteomes" id="UP001597092">
    <property type="component" value="Unassembled WGS sequence"/>
</dbReference>
<organism evidence="3 4">
    <name type="scientific">Halobellus litoreus</name>
    <dbReference type="NCBI Taxonomy" id="755310"/>
    <lineage>
        <taxon>Archaea</taxon>
        <taxon>Methanobacteriati</taxon>
        <taxon>Methanobacteriota</taxon>
        <taxon>Stenosarchaea group</taxon>
        <taxon>Halobacteria</taxon>
        <taxon>Halobacteriales</taxon>
        <taxon>Haloferacaceae</taxon>
        <taxon>Halobellus</taxon>
    </lineage>
</organism>
<protein>
    <submittedName>
        <fullName evidence="3">DUF1616 domain-containing protein</fullName>
    </submittedName>
</protein>
<keyword evidence="1" id="KW-1133">Transmembrane helix</keyword>
<dbReference type="InterPro" id="IPR011674">
    <property type="entry name" value="DUF1616"/>
</dbReference>
<sequence>MIEIPSKRILTWDVVAVLSYAAAVVPLQWIELLSPIRIALLAPVLLFLPGFTLSTVLFPGRPVGERSTATNGISRLGTVERAALAVGLSVGLLPLFAFVFDLVLGQVVGPIIVATAVFSAGMALLGGYRRSRVPEPDRFEIPIERWFEESITSVRENSTGAAVVNVALAGSIVLAVGAVGIAFAVPQEGATFTDFAVGTQQGGEFVTDGYPEDLAVGEAAETAVLIENSEDKLTEYHVVARFERVEDGTVTAIQSAGGFTVTVDPGETVIRSHSAVRSITGDDVRLRFFLYRDEPPTDPGPETAYRAVHVWVDVE</sequence>
<evidence type="ECO:0000256" key="1">
    <source>
        <dbReference type="SAM" id="Phobius"/>
    </source>
</evidence>
<keyword evidence="4" id="KW-1185">Reference proteome</keyword>
<evidence type="ECO:0000313" key="4">
    <source>
        <dbReference type="Proteomes" id="UP001597092"/>
    </source>
</evidence>
<gene>
    <name evidence="3" type="ORF">ACFSAS_11070</name>
</gene>
<name>A0ABD6DVR9_9EURY</name>
<dbReference type="RefSeq" id="WP_256308780.1">
    <property type="nucleotide sequence ID" value="NZ_JANHAW010000003.1"/>
</dbReference>